<evidence type="ECO:0000313" key="1">
    <source>
        <dbReference type="EMBL" id="KAH6941676.1"/>
    </source>
</evidence>
<accession>A0ACB7T6D6</accession>
<dbReference type="Proteomes" id="UP000821845">
    <property type="component" value="Chromosome 11"/>
</dbReference>
<proteinExistence type="predicted"/>
<reference evidence="1" key="1">
    <citation type="submission" date="2020-05" db="EMBL/GenBank/DDBJ databases">
        <title>Large-scale comparative analyses of tick genomes elucidate their genetic diversity and vector capacities.</title>
        <authorList>
            <person name="Jia N."/>
            <person name="Wang J."/>
            <person name="Shi W."/>
            <person name="Du L."/>
            <person name="Sun Y."/>
            <person name="Zhan W."/>
            <person name="Jiang J."/>
            <person name="Wang Q."/>
            <person name="Zhang B."/>
            <person name="Ji P."/>
            <person name="Sakyi L.B."/>
            <person name="Cui X."/>
            <person name="Yuan T."/>
            <person name="Jiang B."/>
            <person name="Yang W."/>
            <person name="Lam T.T.-Y."/>
            <person name="Chang Q."/>
            <person name="Ding S."/>
            <person name="Wang X."/>
            <person name="Zhu J."/>
            <person name="Ruan X."/>
            <person name="Zhao L."/>
            <person name="Wei J."/>
            <person name="Que T."/>
            <person name="Du C."/>
            <person name="Cheng J."/>
            <person name="Dai P."/>
            <person name="Han X."/>
            <person name="Huang E."/>
            <person name="Gao Y."/>
            <person name="Liu J."/>
            <person name="Shao H."/>
            <person name="Ye R."/>
            <person name="Li L."/>
            <person name="Wei W."/>
            <person name="Wang X."/>
            <person name="Wang C."/>
            <person name="Yang T."/>
            <person name="Huo Q."/>
            <person name="Li W."/>
            <person name="Guo W."/>
            <person name="Chen H."/>
            <person name="Zhou L."/>
            <person name="Ni X."/>
            <person name="Tian J."/>
            <person name="Zhou Y."/>
            <person name="Sheng Y."/>
            <person name="Liu T."/>
            <person name="Pan Y."/>
            <person name="Xia L."/>
            <person name="Li J."/>
            <person name="Zhao F."/>
            <person name="Cao W."/>
        </authorList>
    </citation>
    <scope>NUCLEOTIDE SEQUENCE</scope>
    <source>
        <strain evidence="1">Hyas-2018</strain>
    </source>
</reference>
<sequence>MSRREHPPSADLDLSHPQPAAPTTSRGDEALRKLPLQVALLHRHENDVSPFYTSSSTSTGTSNGAARCSYGDSSTTVPSPRVVELYTRAHQRSQSLVSIVASATSFSASRYCPCQSSLKTLLVERVRTLAAMTAARYRGDGALLLTVNMATAF</sequence>
<organism evidence="1 2">
    <name type="scientific">Hyalomma asiaticum</name>
    <name type="common">Tick</name>
    <dbReference type="NCBI Taxonomy" id="266040"/>
    <lineage>
        <taxon>Eukaryota</taxon>
        <taxon>Metazoa</taxon>
        <taxon>Ecdysozoa</taxon>
        <taxon>Arthropoda</taxon>
        <taxon>Chelicerata</taxon>
        <taxon>Arachnida</taxon>
        <taxon>Acari</taxon>
        <taxon>Parasitiformes</taxon>
        <taxon>Ixodida</taxon>
        <taxon>Ixodoidea</taxon>
        <taxon>Ixodidae</taxon>
        <taxon>Hyalomminae</taxon>
        <taxon>Hyalomma</taxon>
    </lineage>
</organism>
<comment type="caution">
    <text evidence="1">The sequence shown here is derived from an EMBL/GenBank/DDBJ whole genome shotgun (WGS) entry which is preliminary data.</text>
</comment>
<dbReference type="EMBL" id="CM023491">
    <property type="protein sequence ID" value="KAH6941676.1"/>
    <property type="molecule type" value="Genomic_DNA"/>
</dbReference>
<keyword evidence="2" id="KW-1185">Reference proteome</keyword>
<gene>
    <name evidence="1" type="ORF">HPB50_022262</name>
</gene>
<evidence type="ECO:0000313" key="2">
    <source>
        <dbReference type="Proteomes" id="UP000821845"/>
    </source>
</evidence>
<protein>
    <submittedName>
        <fullName evidence="1">Uncharacterized protein</fullName>
    </submittedName>
</protein>
<name>A0ACB7T6D6_HYAAI</name>